<evidence type="ECO:0000313" key="13">
    <source>
        <dbReference type="EMBL" id="MFD1361317.1"/>
    </source>
</evidence>
<comment type="caution">
    <text evidence="13">The sequence shown here is derived from an EMBL/GenBank/DDBJ whole genome shotgun (WGS) entry which is preliminary data.</text>
</comment>
<gene>
    <name evidence="13" type="ORF">ACFQ4A_06495</name>
</gene>
<dbReference type="Gene3D" id="3.50.30.40">
    <property type="entry name" value="Ribonuclease E inhibitor RraA/RraA-like"/>
    <property type="match status" value="1"/>
</dbReference>
<dbReference type="EMBL" id="JBHTNH010000009">
    <property type="protein sequence ID" value="MFD1361317.1"/>
    <property type="molecule type" value="Genomic_DNA"/>
</dbReference>
<evidence type="ECO:0000256" key="7">
    <source>
        <dbReference type="ARBA" id="ARBA00016549"/>
    </source>
</evidence>
<evidence type="ECO:0000256" key="2">
    <source>
        <dbReference type="ARBA" id="ARBA00001968"/>
    </source>
</evidence>
<dbReference type="EC" id="4.1.1.112" evidence="6"/>
<dbReference type="InterPro" id="IPR005493">
    <property type="entry name" value="RraA/RraA-like"/>
</dbReference>
<sequence length="209" mass="22627">MIKIGSDFPRVDNALIEGFKKTTPATVGHYLRTGFCDPGIKPVFRNAKCVGTAFTVQMMGEDIGAIKKAYELVQEGDVLVVSDADGSTYACAGEVSTFKSIRLGINGLVVDGAVTDCLEMEDMGFSCFAKYINALVGKPEGNQGAVRVPVKIGGVDVNPGDLVIADDNGIAFLYPEKAKEILPEMLQKEEEENILREEFWNEIGKPMPK</sequence>
<dbReference type="RefSeq" id="WP_382398781.1">
    <property type="nucleotide sequence ID" value="NZ_JBHTNH010000009.1"/>
</dbReference>
<evidence type="ECO:0000256" key="5">
    <source>
        <dbReference type="ARBA" id="ARBA00012213"/>
    </source>
</evidence>
<comment type="function">
    <text evidence="8">Catalyzes the aldol cleavage of 4-hydroxy-4-methyl-2-oxoglutarate (HMG) into 2 molecules of pyruvate. Also contains a secondary oxaloacetate (OAA) decarboxylase activity due to the common pyruvate enolate transition state formed following C-C bond cleavage in the retro-aldol and decarboxylation reactions.</text>
</comment>
<comment type="cofactor">
    <cofactor evidence="2">
        <name>a divalent metal cation</name>
        <dbReference type="ChEBI" id="CHEBI:60240"/>
    </cofactor>
</comment>
<dbReference type="Proteomes" id="UP001597178">
    <property type="component" value="Unassembled WGS sequence"/>
</dbReference>
<evidence type="ECO:0000256" key="6">
    <source>
        <dbReference type="ARBA" id="ARBA00012947"/>
    </source>
</evidence>
<keyword evidence="14" id="KW-1185">Reference proteome</keyword>
<dbReference type="CDD" id="cd16841">
    <property type="entry name" value="RraA_family"/>
    <property type="match status" value="1"/>
</dbReference>
<comment type="similarity">
    <text evidence="3">Belongs to the class II aldolase/RraA-like family.</text>
</comment>
<evidence type="ECO:0000256" key="11">
    <source>
        <dbReference type="ARBA" id="ARBA00032305"/>
    </source>
</evidence>
<evidence type="ECO:0000256" key="10">
    <source>
        <dbReference type="ARBA" id="ARBA00030169"/>
    </source>
</evidence>
<comment type="subunit">
    <text evidence="4">Homotrimer.</text>
</comment>
<dbReference type="PANTHER" id="PTHR33254">
    <property type="entry name" value="4-HYDROXY-4-METHYL-2-OXOGLUTARATE ALDOLASE 3-RELATED"/>
    <property type="match status" value="1"/>
</dbReference>
<evidence type="ECO:0000256" key="1">
    <source>
        <dbReference type="ARBA" id="ARBA00001342"/>
    </source>
</evidence>
<protein>
    <recommendedName>
        <fullName evidence="7">Putative 4-hydroxy-4-methyl-2-oxoglutarate aldolase</fullName>
        <ecNumber evidence="6">4.1.1.112</ecNumber>
        <ecNumber evidence="5">4.1.3.17</ecNumber>
    </recommendedName>
    <alternativeName>
        <fullName evidence="11">Oxaloacetate decarboxylase</fullName>
    </alternativeName>
    <alternativeName>
        <fullName evidence="9">Regulator of ribonuclease activity homolog</fullName>
    </alternativeName>
    <alternativeName>
        <fullName evidence="10">RraA-like protein</fullName>
    </alternativeName>
</protein>
<organism evidence="13 14">
    <name type="scientific">Lentibacillus salinarum</name>
    <dbReference type="NCBI Taxonomy" id="446820"/>
    <lineage>
        <taxon>Bacteria</taxon>
        <taxon>Bacillati</taxon>
        <taxon>Bacillota</taxon>
        <taxon>Bacilli</taxon>
        <taxon>Bacillales</taxon>
        <taxon>Bacillaceae</taxon>
        <taxon>Lentibacillus</taxon>
    </lineage>
</organism>
<evidence type="ECO:0000256" key="3">
    <source>
        <dbReference type="ARBA" id="ARBA00008621"/>
    </source>
</evidence>
<name>A0ABW3ZT97_9BACI</name>
<evidence type="ECO:0000313" key="14">
    <source>
        <dbReference type="Proteomes" id="UP001597178"/>
    </source>
</evidence>
<accession>A0ABW3ZT97</accession>
<reference evidence="14" key="1">
    <citation type="journal article" date="2019" name="Int. J. Syst. Evol. Microbiol.">
        <title>The Global Catalogue of Microorganisms (GCM) 10K type strain sequencing project: providing services to taxonomists for standard genome sequencing and annotation.</title>
        <authorList>
            <consortium name="The Broad Institute Genomics Platform"/>
            <consortium name="The Broad Institute Genome Sequencing Center for Infectious Disease"/>
            <person name="Wu L."/>
            <person name="Ma J."/>
        </authorList>
    </citation>
    <scope>NUCLEOTIDE SEQUENCE [LARGE SCALE GENOMIC DNA]</scope>
    <source>
        <strain evidence="14">CCUG 54822</strain>
    </source>
</reference>
<dbReference type="EC" id="4.1.3.17" evidence="5"/>
<dbReference type="PANTHER" id="PTHR33254:SF4">
    <property type="entry name" value="4-HYDROXY-4-METHYL-2-OXOGLUTARATE ALDOLASE 3-RELATED"/>
    <property type="match status" value="1"/>
</dbReference>
<comment type="catalytic activity">
    <reaction evidence="1">
        <text>4-hydroxy-4-methyl-2-oxoglutarate = 2 pyruvate</text>
        <dbReference type="Rhea" id="RHEA:22748"/>
        <dbReference type="ChEBI" id="CHEBI:15361"/>
        <dbReference type="ChEBI" id="CHEBI:58276"/>
        <dbReference type="EC" id="4.1.3.17"/>
    </reaction>
</comment>
<evidence type="ECO:0000256" key="4">
    <source>
        <dbReference type="ARBA" id="ARBA00011233"/>
    </source>
</evidence>
<evidence type="ECO:0000256" key="8">
    <source>
        <dbReference type="ARBA" id="ARBA00025046"/>
    </source>
</evidence>
<evidence type="ECO:0000256" key="12">
    <source>
        <dbReference type="ARBA" id="ARBA00047973"/>
    </source>
</evidence>
<dbReference type="Pfam" id="PF03737">
    <property type="entry name" value="RraA-like"/>
    <property type="match status" value="1"/>
</dbReference>
<evidence type="ECO:0000256" key="9">
    <source>
        <dbReference type="ARBA" id="ARBA00029596"/>
    </source>
</evidence>
<proteinExistence type="inferred from homology"/>
<comment type="catalytic activity">
    <reaction evidence="12">
        <text>oxaloacetate + H(+) = pyruvate + CO2</text>
        <dbReference type="Rhea" id="RHEA:15641"/>
        <dbReference type="ChEBI" id="CHEBI:15361"/>
        <dbReference type="ChEBI" id="CHEBI:15378"/>
        <dbReference type="ChEBI" id="CHEBI:16452"/>
        <dbReference type="ChEBI" id="CHEBI:16526"/>
        <dbReference type="EC" id="4.1.1.112"/>
    </reaction>
</comment>
<dbReference type="SUPFAM" id="SSF89562">
    <property type="entry name" value="RraA-like"/>
    <property type="match status" value="1"/>
</dbReference>
<dbReference type="InterPro" id="IPR036704">
    <property type="entry name" value="RraA/RraA-like_sf"/>
</dbReference>